<organism evidence="9">
    <name type="scientific">Aphanomyces stellatus</name>
    <dbReference type="NCBI Taxonomy" id="120398"/>
    <lineage>
        <taxon>Eukaryota</taxon>
        <taxon>Sar</taxon>
        <taxon>Stramenopiles</taxon>
        <taxon>Oomycota</taxon>
        <taxon>Saprolegniomycetes</taxon>
        <taxon>Saprolegniales</taxon>
        <taxon>Verrucalvaceae</taxon>
        <taxon>Aphanomyces</taxon>
    </lineage>
</organism>
<keyword evidence="2 7" id="KW-0813">Transport</keyword>
<feature type="non-terminal residue" evidence="9">
    <location>
        <position position="504"/>
    </location>
</feature>
<dbReference type="SUPFAM" id="SSF118215">
    <property type="entry name" value="Proton glutamate symport protein"/>
    <property type="match status" value="1"/>
</dbReference>
<dbReference type="InterPro" id="IPR036458">
    <property type="entry name" value="Na:dicarbo_symporter_sf"/>
</dbReference>
<accession>A0A6A4YHS8</accession>
<evidence type="ECO:0000256" key="1">
    <source>
        <dbReference type="ARBA" id="ARBA00004651"/>
    </source>
</evidence>
<evidence type="ECO:0000256" key="4">
    <source>
        <dbReference type="ARBA" id="ARBA00022692"/>
    </source>
</evidence>
<evidence type="ECO:0000256" key="5">
    <source>
        <dbReference type="ARBA" id="ARBA00022989"/>
    </source>
</evidence>
<keyword evidence="5 7" id="KW-1133">Transmembrane helix</keyword>
<comment type="caution">
    <text evidence="9">The sequence shown here is derived from an EMBL/GenBank/DDBJ whole genome shotgun (WGS) entry which is preliminary data.</text>
</comment>
<comment type="subcellular location">
    <subcellularLocation>
        <location evidence="1">Cell membrane</location>
        <topology evidence="1">Multi-pass membrane protein</topology>
    </subcellularLocation>
    <subcellularLocation>
        <location evidence="7">Membrane</location>
        <topology evidence="7">Multi-pass membrane protein</topology>
    </subcellularLocation>
</comment>
<gene>
    <name evidence="9" type="ORF">As57867_014001</name>
</gene>
<dbReference type="PANTHER" id="PTHR42865:SF7">
    <property type="entry name" value="PROTON_GLUTAMATE-ASPARTATE SYMPORTER"/>
    <property type="match status" value="1"/>
</dbReference>
<evidence type="ECO:0000256" key="8">
    <source>
        <dbReference type="SAM" id="MobiDB-lite"/>
    </source>
</evidence>
<dbReference type="GO" id="GO:0015293">
    <property type="term" value="F:symporter activity"/>
    <property type="evidence" value="ECO:0007669"/>
    <property type="project" value="UniProtKB-UniRule"/>
</dbReference>
<feature type="transmembrane region" description="Helical" evidence="7">
    <location>
        <begin position="311"/>
        <end position="339"/>
    </location>
</feature>
<evidence type="ECO:0000256" key="3">
    <source>
        <dbReference type="ARBA" id="ARBA00022475"/>
    </source>
</evidence>
<feature type="transmembrane region" description="Helical" evidence="7">
    <location>
        <begin position="66"/>
        <end position="87"/>
    </location>
</feature>
<dbReference type="PRINTS" id="PR00173">
    <property type="entry name" value="EDTRNSPORT"/>
</dbReference>
<feature type="transmembrane region" description="Helical" evidence="7">
    <location>
        <begin position="438"/>
        <end position="464"/>
    </location>
</feature>
<dbReference type="Gene3D" id="1.10.3860.10">
    <property type="entry name" value="Sodium:dicarboxylate symporter"/>
    <property type="match status" value="1"/>
</dbReference>
<keyword evidence="7" id="KW-0769">Symport</keyword>
<evidence type="ECO:0000256" key="7">
    <source>
        <dbReference type="RuleBase" id="RU361216"/>
    </source>
</evidence>
<evidence type="ECO:0000256" key="2">
    <source>
        <dbReference type="ARBA" id="ARBA00022448"/>
    </source>
</evidence>
<sequence>MMLYQPEQEYPSNRPRRPSSVAQSHHTSVPSVNTQTDYSAFQRIGGIDPPDAPTPKSETKARLKQWFRGAPGTVLGAALGLLVAYIVTLDPINATFKDWDSRFGKVAEKSLMQLGVLFLRAVTCVMLPLTIVNLALVSAEITTSKRWSLIGWRVVVCSLFTSALVASVGLFVAVSLSEFFEGRKFTFRPAPFAFECPSSNASEATRYVQVVTKSNELVCAPTKEKQLKKIGFLLNDTTKVWEISPTVSHIAVFESVAMEITNVLFRSSDFPEASNANLVQLAALALGLGAAVGLSNRNAKTNTPMLVLRELVAFFETMASWVVLWTPLALIPLVAGPIYAGTHNAFGGMSKDFPQGNDIVHVLIYAAAYAGVAAFHGLVVLPTLLLVSKCTNPFKLLWRMKEALVYAFGTSSSRKSLPVLRSSYDRAMGRSTQSKSRFLLQVGASLNMSGGALYIAMSLVWLFYNAGLKDFFTPTKMVLAGVISTIGSYAVAPVRNGGIAAVIV</sequence>
<keyword evidence="3" id="KW-1003">Cell membrane</keyword>
<feature type="compositionally biased region" description="Polar residues" evidence="8">
    <location>
        <begin position="20"/>
        <end position="36"/>
    </location>
</feature>
<feature type="transmembrane region" description="Helical" evidence="7">
    <location>
        <begin position="278"/>
        <end position="299"/>
    </location>
</feature>
<reference evidence="9" key="1">
    <citation type="submission" date="2019-06" db="EMBL/GenBank/DDBJ databases">
        <title>Genomics analysis of Aphanomyces spp. identifies a new class of oomycete effector associated with host adaptation.</title>
        <authorList>
            <person name="Gaulin E."/>
        </authorList>
    </citation>
    <scope>NUCLEOTIDE SEQUENCE</scope>
    <source>
        <strain evidence="9">CBS 578.67</strain>
    </source>
</reference>
<keyword evidence="6 7" id="KW-0472">Membrane</keyword>
<comment type="similarity">
    <text evidence="7">Belongs to the dicarboxylate/amino acid:cation symporter (DAACS) (TC 2.A.23) family.</text>
</comment>
<dbReference type="EMBL" id="VJMH01005506">
    <property type="protein sequence ID" value="KAF0695116.1"/>
    <property type="molecule type" value="Genomic_DNA"/>
</dbReference>
<dbReference type="AlphaFoldDB" id="A0A6A4YHS8"/>
<evidence type="ECO:0000256" key="6">
    <source>
        <dbReference type="ARBA" id="ARBA00023136"/>
    </source>
</evidence>
<dbReference type="InterPro" id="IPR001991">
    <property type="entry name" value="Na-dicarboxylate_symporter"/>
</dbReference>
<feature type="transmembrane region" description="Helical" evidence="7">
    <location>
        <begin position="150"/>
        <end position="174"/>
    </location>
</feature>
<feature type="transmembrane region" description="Helical" evidence="7">
    <location>
        <begin position="359"/>
        <end position="387"/>
    </location>
</feature>
<evidence type="ECO:0000313" key="9">
    <source>
        <dbReference type="EMBL" id="KAF0695116.1"/>
    </source>
</evidence>
<name>A0A6A4YHS8_9STRA</name>
<dbReference type="OrthoDB" id="5877963at2759"/>
<keyword evidence="4 7" id="KW-0812">Transmembrane</keyword>
<dbReference type="Pfam" id="PF00375">
    <property type="entry name" value="SDF"/>
    <property type="match status" value="1"/>
</dbReference>
<proteinExistence type="inferred from homology"/>
<feature type="region of interest" description="Disordered" evidence="8">
    <location>
        <begin position="1"/>
        <end position="36"/>
    </location>
</feature>
<feature type="transmembrane region" description="Helical" evidence="7">
    <location>
        <begin position="117"/>
        <end position="138"/>
    </location>
</feature>
<dbReference type="GO" id="GO:0005886">
    <property type="term" value="C:plasma membrane"/>
    <property type="evidence" value="ECO:0007669"/>
    <property type="project" value="UniProtKB-SubCell"/>
</dbReference>
<dbReference type="PANTHER" id="PTHR42865">
    <property type="entry name" value="PROTON/GLUTAMATE-ASPARTATE SYMPORTER"/>
    <property type="match status" value="1"/>
</dbReference>
<protein>
    <recommendedName>
        <fullName evidence="7">Amino acid transporter</fullName>
    </recommendedName>
</protein>